<protein>
    <submittedName>
        <fullName evidence="1">Uncharacterized protein</fullName>
    </submittedName>
</protein>
<dbReference type="PANTHER" id="PTHR40387:SF1">
    <property type="entry name" value="PROTEIN FAM240B"/>
    <property type="match status" value="1"/>
</dbReference>
<keyword evidence="2" id="KW-1185">Reference proteome</keyword>
<organism evidence="1 2">
    <name type="scientific">Coilia grayii</name>
    <name type="common">Gray's grenadier anchovy</name>
    <dbReference type="NCBI Taxonomy" id="363190"/>
    <lineage>
        <taxon>Eukaryota</taxon>
        <taxon>Metazoa</taxon>
        <taxon>Chordata</taxon>
        <taxon>Craniata</taxon>
        <taxon>Vertebrata</taxon>
        <taxon>Euteleostomi</taxon>
        <taxon>Actinopterygii</taxon>
        <taxon>Neopterygii</taxon>
        <taxon>Teleostei</taxon>
        <taxon>Clupei</taxon>
        <taxon>Clupeiformes</taxon>
        <taxon>Clupeoidei</taxon>
        <taxon>Engraulidae</taxon>
        <taxon>Coilinae</taxon>
        <taxon>Coilia</taxon>
    </lineage>
</organism>
<accession>A0ABD1JKL9</accession>
<evidence type="ECO:0000313" key="2">
    <source>
        <dbReference type="Proteomes" id="UP001591681"/>
    </source>
</evidence>
<dbReference type="AlphaFoldDB" id="A0ABD1JKL9"/>
<dbReference type="Proteomes" id="UP001591681">
    <property type="component" value="Unassembled WGS sequence"/>
</dbReference>
<dbReference type="PANTHER" id="PTHR40387">
    <property type="entry name" value="PROTEIN FAM240B"/>
    <property type="match status" value="1"/>
</dbReference>
<reference evidence="1 2" key="1">
    <citation type="submission" date="2024-09" db="EMBL/GenBank/DDBJ databases">
        <title>A chromosome-level genome assembly of Gray's grenadier anchovy, Coilia grayii.</title>
        <authorList>
            <person name="Fu Z."/>
        </authorList>
    </citation>
    <scope>NUCLEOTIDE SEQUENCE [LARGE SCALE GENOMIC DNA]</scope>
    <source>
        <strain evidence="1">G4</strain>
        <tissue evidence="1">Muscle</tissue>
    </source>
</reference>
<dbReference type="InterPro" id="IPR040261">
    <property type="entry name" value="FAM240"/>
</dbReference>
<sequence>MNLARIHDKHKLRNFWEQKIESHSQMMGHEERRMKRSALSKLRDEWVERLKVRNQHLEILYEERVRQAQRIHRGLGIWIP</sequence>
<proteinExistence type="predicted"/>
<comment type="caution">
    <text evidence="1">The sequence shown here is derived from an EMBL/GenBank/DDBJ whole genome shotgun (WGS) entry which is preliminary data.</text>
</comment>
<gene>
    <name evidence="1" type="ORF">ACEWY4_016531</name>
</gene>
<dbReference type="EMBL" id="JBHFQA010000014">
    <property type="protein sequence ID" value="KAL2087703.1"/>
    <property type="molecule type" value="Genomic_DNA"/>
</dbReference>
<name>A0ABD1JKL9_9TELE</name>
<evidence type="ECO:0000313" key="1">
    <source>
        <dbReference type="EMBL" id="KAL2087703.1"/>
    </source>
</evidence>